<proteinExistence type="predicted"/>
<sequence>MAQGKKAVGAVLGLILSGGTTVFATEDVTLRSSAAAMEANNLYREAGYAAAVTVVILLVLYILVFHPKFKRYAD</sequence>
<dbReference type="EMBL" id="JAGSCS010000015">
    <property type="protein sequence ID" value="MBR0576843.1"/>
    <property type="molecule type" value="Genomic_DNA"/>
</dbReference>
<reference evidence="2" key="1">
    <citation type="submission" date="2021-04" db="EMBL/GenBank/DDBJ databases">
        <title>Proteiniclasticum sedimins sp. nov., an obligate anaerobic bacterium isolated from anaerobic sludge.</title>
        <authorList>
            <person name="Liu J."/>
        </authorList>
    </citation>
    <scope>NUCLEOTIDE SEQUENCE</scope>
    <source>
        <strain evidence="2">BAD-10</strain>
    </source>
</reference>
<keyword evidence="1" id="KW-1133">Transmembrane helix</keyword>
<feature type="transmembrane region" description="Helical" evidence="1">
    <location>
        <begin position="48"/>
        <end position="65"/>
    </location>
</feature>
<evidence type="ECO:0000313" key="3">
    <source>
        <dbReference type="Proteomes" id="UP000675379"/>
    </source>
</evidence>
<accession>A0A941CT75</accession>
<evidence type="ECO:0000256" key="1">
    <source>
        <dbReference type="SAM" id="Phobius"/>
    </source>
</evidence>
<dbReference type="AlphaFoldDB" id="A0A941CT75"/>
<protein>
    <submittedName>
        <fullName evidence="2">Uncharacterized protein</fullName>
    </submittedName>
</protein>
<organism evidence="2 3">
    <name type="scientific">Proteiniclasticum sediminis</name>
    <dbReference type="NCBI Taxonomy" id="2804028"/>
    <lineage>
        <taxon>Bacteria</taxon>
        <taxon>Bacillati</taxon>
        <taxon>Bacillota</taxon>
        <taxon>Clostridia</taxon>
        <taxon>Eubacteriales</taxon>
        <taxon>Clostridiaceae</taxon>
        <taxon>Proteiniclasticum</taxon>
    </lineage>
</organism>
<evidence type="ECO:0000313" key="2">
    <source>
        <dbReference type="EMBL" id="MBR0576843.1"/>
    </source>
</evidence>
<keyword evidence="3" id="KW-1185">Reference proteome</keyword>
<gene>
    <name evidence="2" type="ORF">KCG48_10930</name>
</gene>
<dbReference type="Proteomes" id="UP000675379">
    <property type="component" value="Unassembled WGS sequence"/>
</dbReference>
<keyword evidence="1" id="KW-0472">Membrane</keyword>
<keyword evidence="1" id="KW-0812">Transmembrane</keyword>
<name>A0A941CT75_9CLOT</name>
<comment type="caution">
    <text evidence="2">The sequence shown here is derived from an EMBL/GenBank/DDBJ whole genome shotgun (WGS) entry which is preliminary data.</text>
</comment>